<accession>A0ABW6CP86</accession>
<dbReference type="RefSeq" id="WP_377368595.1">
    <property type="nucleotide sequence ID" value="NZ_JAOTJD010000008.1"/>
</dbReference>
<comment type="caution">
    <text evidence="2">The sequence shown here is derived from an EMBL/GenBank/DDBJ whole genome shotgun (WGS) entry which is preliminary data.</text>
</comment>
<reference evidence="2 3" key="1">
    <citation type="submission" date="2022-09" db="EMBL/GenBank/DDBJ databases">
        <title>New species of Phenylobacterium.</title>
        <authorList>
            <person name="Mieszkin S."/>
        </authorList>
    </citation>
    <scope>NUCLEOTIDE SEQUENCE [LARGE SCALE GENOMIC DNA]</scope>
    <source>
        <strain evidence="2 3">HK31-G</strain>
    </source>
</reference>
<proteinExistence type="predicted"/>
<dbReference type="InterPro" id="IPR002931">
    <property type="entry name" value="Transglutaminase-like"/>
</dbReference>
<evidence type="ECO:0000259" key="1">
    <source>
        <dbReference type="SMART" id="SM00460"/>
    </source>
</evidence>
<protein>
    <submittedName>
        <fullName evidence="2">Transglutaminase family protein</fullName>
    </submittedName>
</protein>
<dbReference type="SMART" id="SM00460">
    <property type="entry name" value="TGc"/>
    <property type="match status" value="1"/>
</dbReference>
<dbReference type="PANTHER" id="PTHR33490:SF12">
    <property type="entry name" value="BLL5557 PROTEIN"/>
    <property type="match status" value="1"/>
</dbReference>
<dbReference type="EMBL" id="JAOTJD010000008">
    <property type="protein sequence ID" value="MFD3263571.1"/>
    <property type="molecule type" value="Genomic_DNA"/>
</dbReference>
<gene>
    <name evidence="2" type="ORF">OCL97_06260</name>
</gene>
<keyword evidence="3" id="KW-1185">Reference proteome</keyword>
<organism evidence="2 3">
    <name type="scientific">Phenylobacterium ferrooxidans</name>
    <dbReference type="NCBI Taxonomy" id="2982689"/>
    <lineage>
        <taxon>Bacteria</taxon>
        <taxon>Pseudomonadati</taxon>
        <taxon>Pseudomonadota</taxon>
        <taxon>Alphaproteobacteria</taxon>
        <taxon>Caulobacterales</taxon>
        <taxon>Caulobacteraceae</taxon>
        <taxon>Phenylobacterium</taxon>
    </lineage>
</organism>
<dbReference type="PANTHER" id="PTHR33490">
    <property type="entry name" value="BLR5614 PROTEIN-RELATED"/>
    <property type="match status" value="1"/>
</dbReference>
<evidence type="ECO:0000313" key="3">
    <source>
        <dbReference type="Proteomes" id="UP001598130"/>
    </source>
</evidence>
<dbReference type="Pfam" id="PF01841">
    <property type="entry name" value="Transglut_core"/>
    <property type="match status" value="1"/>
</dbReference>
<dbReference type="Proteomes" id="UP001598130">
    <property type="component" value="Unassembled WGS sequence"/>
</dbReference>
<evidence type="ECO:0000313" key="2">
    <source>
        <dbReference type="EMBL" id="MFD3263571.1"/>
    </source>
</evidence>
<name>A0ABW6CP86_9CAUL</name>
<dbReference type="SUPFAM" id="SSF54001">
    <property type="entry name" value="Cysteine proteinases"/>
    <property type="match status" value="1"/>
</dbReference>
<feature type="domain" description="Transglutaminase-like" evidence="1">
    <location>
        <begin position="161"/>
        <end position="226"/>
    </location>
</feature>
<sequence length="272" mass="30620">MRIQTGFEIIYDCPAPVPMLLMLSVHPTRRHDLETPDWLRTDPMLDVRQYLDGWGNICSRVLAPAGRLTLSADFIIADDGQPDVISPHAPQARVEDLPDEVLIFLLGSRYCETDRLSNIAWSMFQHTEPGWPRVQAIVDWVHNHIKFGYEHARPTMTAFEAYCEGRGVCRDYAHLAVAFCRCMNIPARYCTGYLGDIGVPIVGEMDFSAWFEVYLGGQWHAFDARNNMPRIGRVLIARGRDATDVAIANTFGTAILSSFKVVSYDLPDVAQA</sequence>
<dbReference type="Gene3D" id="2.60.40.2250">
    <property type="match status" value="1"/>
</dbReference>
<dbReference type="Gene3D" id="3.10.620.30">
    <property type="match status" value="1"/>
</dbReference>
<dbReference type="InterPro" id="IPR038765">
    <property type="entry name" value="Papain-like_cys_pep_sf"/>
</dbReference>